<name>A0A1Y6FBR4_9HYPH</name>
<keyword evidence="2" id="KW-1185">Reference proteome</keyword>
<dbReference type="AlphaFoldDB" id="A0A1Y6FBR4"/>
<evidence type="ECO:0000313" key="1">
    <source>
        <dbReference type="EMBL" id="SMQ70222.1"/>
    </source>
</evidence>
<protein>
    <submittedName>
        <fullName evidence="1">Uncharacterized protein</fullName>
    </submittedName>
</protein>
<accession>A0A1Y6FBR4</accession>
<organism evidence="1 2">
    <name type="scientific">Devosia lucknowensis</name>
    <dbReference type="NCBI Taxonomy" id="1096929"/>
    <lineage>
        <taxon>Bacteria</taxon>
        <taxon>Pseudomonadati</taxon>
        <taxon>Pseudomonadota</taxon>
        <taxon>Alphaproteobacteria</taxon>
        <taxon>Hyphomicrobiales</taxon>
        <taxon>Devosiaceae</taxon>
        <taxon>Devosia</taxon>
    </lineage>
</organism>
<sequence length="124" mass="13147">MPVPVLLTLTMAPVALIGATLWLVSDIVPTCSITEFQRMPAPDGAYDLVTFTRTCGDTPENMQAALVPLNEQVPFDAASFVSVLAAADLEPGWTADGEIGITLPDGAEILRQDTTVAGIDVIYR</sequence>
<gene>
    <name evidence="1" type="ORF">SAMN06295905_1835</name>
</gene>
<dbReference type="EMBL" id="FXWK01000001">
    <property type="protein sequence ID" value="SMQ70222.1"/>
    <property type="molecule type" value="Genomic_DNA"/>
</dbReference>
<reference evidence="2" key="1">
    <citation type="submission" date="2017-04" db="EMBL/GenBank/DDBJ databases">
        <authorList>
            <person name="Varghese N."/>
            <person name="Submissions S."/>
        </authorList>
    </citation>
    <scope>NUCLEOTIDE SEQUENCE [LARGE SCALE GENOMIC DNA]</scope>
</reference>
<evidence type="ECO:0000313" key="2">
    <source>
        <dbReference type="Proteomes" id="UP000194474"/>
    </source>
</evidence>
<proteinExistence type="predicted"/>
<dbReference type="Proteomes" id="UP000194474">
    <property type="component" value="Unassembled WGS sequence"/>
</dbReference>